<evidence type="ECO:0000313" key="1">
    <source>
        <dbReference type="EMBL" id="GFS83168.1"/>
    </source>
</evidence>
<evidence type="ECO:0000313" key="2">
    <source>
        <dbReference type="Proteomes" id="UP000887013"/>
    </source>
</evidence>
<sequence>KKKNKETKILDKLAKIDKTAGAENGEQKNPEMVPLTKAERAFMMMKEKKVSLILKNIDAT</sequence>
<proteinExistence type="predicted"/>
<dbReference type="EMBL" id="BMAW01098121">
    <property type="protein sequence ID" value="GFS83168.1"/>
    <property type="molecule type" value="Genomic_DNA"/>
</dbReference>
<dbReference type="AlphaFoldDB" id="A0A8X6MXP5"/>
<organism evidence="1 2">
    <name type="scientific">Nephila pilipes</name>
    <name type="common">Giant wood spider</name>
    <name type="synonym">Nephila maculata</name>
    <dbReference type="NCBI Taxonomy" id="299642"/>
    <lineage>
        <taxon>Eukaryota</taxon>
        <taxon>Metazoa</taxon>
        <taxon>Ecdysozoa</taxon>
        <taxon>Arthropoda</taxon>
        <taxon>Chelicerata</taxon>
        <taxon>Arachnida</taxon>
        <taxon>Araneae</taxon>
        <taxon>Araneomorphae</taxon>
        <taxon>Entelegynae</taxon>
        <taxon>Araneoidea</taxon>
        <taxon>Nephilidae</taxon>
        <taxon>Nephila</taxon>
    </lineage>
</organism>
<gene>
    <name evidence="1" type="ORF">NPIL_299861</name>
</gene>
<reference evidence="1" key="1">
    <citation type="submission" date="2020-08" db="EMBL/GenBank/DDBJ databases">
        <title>Multicomponent nature underlies the extraordinary mechanical properties of spider dragline silk.</title>
        <authorList>
            <person name="Kono N."/>
            <person name="Nakamura H."/>
            <person name="Mori M."/>
            <person name="Yoshida Y."/>
            <person name="Ohtoshi R."/>
            <person name="Malay A.D."/>
            <person name="Moran D.A.P."/>
            <person name="Tomita M."/>
            <person name="Numata K."/>
            <person name="Arakawa K."/>
        </authorList>
    </citation>
    <scope>NUCLEOTIDE SEQUENCE</scope>
</reference>
<protein>
    <submittedName>
        <fullName evidence="1">Uncharacterized protein</fullName>
    </submittedName>
</protein>
<feature type="non-terminal residue" evidence="1">
    <location>
        <position position="1"/>
    </location>
</feature>
<comment type="caution">
    <text evidence="1">The sequence shown here is derived from an EMBL/GenBank/DDBJ whole genome shotgun (WGS) entry which is preliminary data.</text>
</comment>
<name>A0A8X6MXP5_NEPPI</name>
<dbReference type="OrthoDB" id="205403at2759"/>
<keyword evidence="2" id="KW-1185">Reference proteome</keyword>
<dbReference type="Proteomes" id="UP000887013">
    <property type="component" value="Unassembled WGS sequence"/>
</dbReference>
<accession>A0A8X6MXP5</accession>